<evidence type="ECO:0000256" key="1">
    <source>
        <dbReference type="ARBA" id="ARBA00023027"/>
    </source>
</evidence>
<dbReference type="InterPro" id="IPR006108">
    <property type="entry name" value="3HC_DH_C"/>
</dbReference>
<protein>
    <submittedName>
        <fullName evidence="4">3-hydroxyacyl-CoA dehydrogenase family protein</fullName>
    </submittedName>
</protein>
<sequence>MNSFGFVVNRMLQATRKEALNLLDLGIASVEDIDQAVIKGLGYPMGPFQLLDLTGIDLAYHVGMEKYQASGNEDDKPSPTIVEKFNKGEWGK</sequence>
<proteinExistence type="predicted"/>
<dbReference type="InterPro" id="IPR052242">
    <property type="entry name" value="Mito_3-hydroxyacyl-CoA_DH"/>
</dbReference>
<evidence type="ECO:0000313" key="4">
    <source>
        <dbReference type="EMBL" id="MDU0808475.1"/>
    </source>
</evidence>
<dbReference type="PANTHER" id="PTHR43561">
    <property type="match status" value="1"/>
</dbReference>
<dbReference type="EMBL" id="JAVNWW010000001">
    <property type="protein sequence ID" value="MDU0808475.1"/>
    <property type="molecule type" value="Genomic_DNA"/>
</dbReference>
<accession>A0ABU3TRI4</accession>
<evidence type="ECO:0000313" key="5">
    <source>
        <dbReference type="Proteomes" id="UP001249959"/>
    </source>
</evidence>
<evidence type="ECO:0000259" key="3">
    <source>
        <dbReference type="Pfam" id="PF00725"/>
    </source>
</evidence>
<comment type="caution">
    <text evidence="4">The sequence shown here is derived from an EMBL/GenBank/DDBJ whole genome shotgun (WGS) entry which is preliminary data.</text>
</comment>
<reference evidence="4 5" key="1">
    <citation type="submission" date="2023-09" db="EMBL/GenBank/DDBJ databases">
        <title>Aquirufa genomes.</title>
        <authorList>
            <person name="Pitt A."/>
        </authorList>
    </citation>
    <scope>NUCLEOTIDE SEQUENCE [LARGE SCALE GENOMIC DNA]</scope>
    <source>
        <strain evidence="4 5">LEOWEIH-7C</strain>
    </source>
</reference>
<organism evidence="4 5">
    <name type="scientific">Aquirufa regiilacus</name>
    <dbReference type="NCBI Taxonomy" id="3024868"/>
    <lineage>
        <taxon>Bacteria</taxon>
        <taxon>Pseudomonadati</taxon>
        <taxon>Bacteroidota</taxon>
        <taxon>Cytophagia</taxon>
        <taxon>Cytophagales</taxon>
        <taxon>Flectobacillaceae</taxon>
        <taxon>Aquirufa</taxon>
    </lineage>
</organism>
<keyword evidence="1" id="KW-0520">NAD</keyword>
<feature type="domain" description="3-hydroxyacyl-CoA dehydrogenase C-terminal" evidence="3">
    <location>
        <begin position="5"/>
        <end position="91"/>
    </location>
</feature>
<name>A0ABU3TRI4_9BACT</name>
<dbReference type="InterPro" id="IPR013328">
    <property type="entry name" value="6PGD_dom2"/>
</dbReference>
<gene>
    <name evidence="4" type="ORF">PQG45_05435</name>
</gene>
<dbReference type="PANTHER" id="PTHR43561:SF3">
    <property type="entry name" value="HYDROXYACYL-COENZYME A DEHYDROGENASE, MITOCHONDRIAL"/>
    <property type="match status" value="1"/>
</dbReference>
<keyword evidence="5" id="KW-1185">Reference proteome</keyword>
<feature type="region of interest" description="Disordered" evidence="2">
    <location>
        <begin position="69"/>
        <end position="92"/>
    </location>
</feature>
<dbReference type="RefSeq" id="WP_262707899.1">
    <property type="nucleotide sequence ID" value="NZ_JARDXH010000008.1"/>
</dbReference>
<dbReference type="Gene3D" id="1.10.1040.10">
    <property type="entry name" value="N-(1-d-carboxylethyl)-l-norvaline Dehydrogenase, domain 2"/>
    <property type="match status" value="1"/>
</dbReference>
<dbReference type="Proteomes" id="UP001249959">
    <property type="component" value="Unassembled WGS sequence"/>
</dbReference>
<dbReference type="SUPFAM" id="SSF48179">
    <property type="entry name" value="6-phosphogluconate dehydrogenase C-terminal domain-like"/>
    <property type="match status" value="1"/>
</dbReference>
<evidence type="ECO:0000256" key="2">
    <source>
        <dbReference type="SAM" id="MobiDB-lite"/>
    </source>
</evidence>
<dbReference type="InterPro" id="IPR008927">
    <property type="entry name" value="6-PGluconate_DH-like_C_sf"/>
</dbReference>
<dbReference type="Pfam" id="PF00725">
    <property type="entry name" value="3HCDH"/>
    <property type="match status" value="1"/>
</dbReference>